<evidence type="ECO:0000259" key="3">
    <source>
        <dbReference type="Pfam" id="PF10374"/>
    </source>
</evidence>
<dbReference type="InterPro" id="IPR019458">
    <property type="entry name" value="Est1-like_N"/>
</dbReference>
<feature type="domain" description="Telomerase activating protein Est1-like N-terminal" evidence="3">
    <location>
        <begin position="58"/>
        <end position="210"/>
    </location>
</feature>
<protein>
    <recommendedName>
        <fullName evidence="6">Protein SMG7</fullName>
    </recommendedName>
</protein>
<dbReference type="OrthoDB" id="69928at2759"/>
<dbReference type="PANTHER" id="PTHR15696">
    <property type="entry name" value="SMG-7 SUPPRESSOR WITH MORPHOLOGICAL EFFECT ON GENITALIA PROTEIN 7"/>
    <property type="match status" value="1"/>
</dbReference>
<dbReference type="Proteomes" id="UP000219338">
    <property type="component" value="Unassembled WGS sequence"/>
</dbReference>
<evidence type="ECO:0000256" key="1">
    <source>
        <dbReference type="SAM" id="MobiDB-lite"/>
    </source>
</evidence>
<feature type="compositionally biased region" description="Pro residues" evidence="1">
    <location>
        <begin position="794"/>
        <end position="805"/>
    </location>
</feature>
<gene>
    <name evidence="4" type="ORF">ARMOST_13862</name>
</gene>
<dbReference type="PANTHER" id="PTHR15696:SF36">
    <property type="entry name" value="NONSENSE-MEDIATED MRNA DECAY FACTOR"/>
    <property type="match status" value="1"/>
</dbReference>
<dbReference type="InterPro" id="IPR011990">
    <property type="entry name" value="TPR-like_helical_dom_sf"/>
</dbReference>
<reference evidence="5" key="1">
    <citation type="journal article" date="2017" name="Nat. Ecol. Evol.">
        <title>Genome expansion and lineage-specific genetic innovations in the forest pathogenic fungi Armillaria.</title>
        <authorList>
            <person name="Sipos G."/>
            <person name="Prasanna A.N."/>
            <person name="Walter M.C."/>
            <person name="O'Connor E."/>
            <person name="Balint B."/>
            <person name="Krizsan K."/>
            <person name="Kiss B."/>
            <person name="Hess J."/>
            <person name="Varga T."/>
            <person name="Slot J."/>
            <person name="Riley R."/>
            <person name="Boka B."/>
            <person name="Rigling D."/>
            <person name="Barry K."/>
            <person name="Lee J."/>
            <person name="Mihaltcheva S."/>
            <person name="LaButti K."/>
            <person name="Lipzen A."/>
            <person name="Waldron R."/>
            <person name="Moloney N.M."/>
            <person name="Sperisen C."/>
            <person name="Kredics L."/>
            <person name="Vagvoelgyi C."/>
            <person name="Patrignani A."/>
            <person name="Fitzpatrick D."/>
            <person name="Nagy I."/>
            <person name="Doyle S."/>
            <person name="Anderson J.B."/>
            <person name="Grigoriev I.V."/>
            <person name="Gueldener U."/>
            <person name="Muensterkoetter M."/>
            <person name="Nagy L.G."/>
        </authorList>
    </citation>
    <scope>NUCLEOTIDE SEQUENCE [LARGE SCALE GENOMIC DNA]</scope>
    <source>
        <strain evidence="5">C18/9</strain>
    </source>
</reference>
<dbReference type="Pfam" id="PF10373">
    <property type="entry name" value="EST1_DNA_bind"/>
    <property type="match status" value="2"/>
</dbReference>
<dbReference type="STRING" id="47428.A0A284RNW5"/>
<name>A0A284RNW5_ARMOS</name>
<dbReference type="EMBL" id="FUEG01000012">
    <property type="protein sequence ID" value="SJL10476.1"/>
    <property type="molecule type" value="Genomic_DNA"/>
</dbReference>
<feature type="compositionally biased region" description="Polar residues" evidence="1">
    <location>
        <begin position="821"/>
        <end position="845"/>
    </location>
</feature>
<evidence type="ECO:0000259" key="2">
    <source>
        <dbReference type="Pfam" id="PF10373"/>
    </source>
</evidence>
<dbReference type="InterPro" id="IPR018834">
    <property type="entry name" value="DNA/RNA-bd_Est1-type"/>
</dbReference>
<sequence>MADPQSTLKEAKGIHQSLKELLKKKDPFDKETDFQRKNLRRCYLNLLLLHPYAPESQDVENHLWMQTSYAIISVYKQRIAALDRILQTQPQQHQQHGHGPVEYRKLVQRFRQFLAEEEKFWAQVVTRYQRSFALDEARPALLALEIIPATGSVDNDTTPPNGRNHFQFPRADPVESAAPTTPELRESRLSILSKALVCLGDIARYREQYNEGGGRGKIGHDEFPRRGRNRRGGASGGESLPRPRNYAKARHCYEQARLLVPHDGNPSHQLAILASYQKDSFESLAHYYRALCVRQPYDTAAENMGTVLTKALEQWKVRSKKEKDTGPPVDPSQVPKIVVVTALKEKVVILHALWRLGLQKMDSLTRKQSKEIYTEVAELVAGRHLPEELIRKLFVTAHGALWKHRMFRDSPASVATRRTADSPLPSTLSPAAIEVRILCHALLLHRALLEVGIEELKVPLPDDVEQTDLAQRITANFRRTLPALRMASKWLRGNYTYVIEKGKEFRDDTSEIAEFWSIFANFTGALSRAFPVDRLPALNFGLEEDIELQGFLPLKMAVVKRHTEAEEQVHPNVEQLMRISDLLMDAQFLADEEASAFGSPLHAADILNVIPATVRSVGGMGASVAPYRFEGKEDEVMTEATSDTNDDIVREAFEHLNAQEQDEEDEDEEMVLYPRPTPPTISPVSRPTPITPIKPLSPIAPPVASPLKNRSPLITPKVAPPPVTAQDLLHNFMGAPRTASRSISESRPPLLFGPEPNQLRSIWSAVQDEPSLQPPGHKNQSPLISQSQLYETPPSAPQTTWPPPLSSSAQSPQTYIPGSIPSVSFASQPQSFSMNPHQRNLSANVGSMRAPNLSPNMAQHYAGGYTQPIEQPSFVGTHELYPPTAMGADVAAMYYPASPTHPIHSRHMSLDPRQAYMAPSVWGPAG</sequence>
<feature type="domain" description="DNA/RNA-binding" evidence="2">
    <location>
        <begin position="463"/>
        <end position="555"/>
    </location>
</feature>
<feature type="region of interest" description="Disordered" evidence="1">
    <location>
        <begin position="213"/>
        <end position="244"/>
    </location>
</feature>
<evidence type="ECO:0008006" key="6">
    <source>
        <dbReference type="Google" id="ProtNLM"/>
    </source>
</evidence>
<dbReference type="SUPFAM" id="SSF48452">
    <property type="entry name" value="TPR-like"/>
    <property type="match status" value="1"/>
</dbReference>
<dbReference type="Gene3D" id="1.25.40.10">
    <property type="entry name" value="Tetratricopeptide repeat domain"/>
    <property type="match status" value="1"/>
</dbReference>
<evidence type="ECO:0000313" key="4">
    <source>
        <dbReference type="EMBL" id="SJL10476.1"/>
    </source>
</evidence>
<feature type="domain" description="DNA/RNA-binding" evidence="2">
    <location>
        <begin position="249"/>
        <end position="324"/>
    </location>
</feature>
<dbReference type="AlphaFoldDB" id="A0A284RNW5"/>
<feature type="region of interest" description="Disordered" evidence="1">
    <location>
        <begin position="788"/>
        <end position="859"/>
    </location>
</feature>
<dbReference type="OMA" id="WIQLIVR"/>
<keyword evidence="5" id="KW-1185">Reference proteome</keyword>
<dbReference type="Pfam" id="PF10374">
    <property type="entry name" value="EST1"/>
    <property type="match status" value="1"/>
</dbReference>
<accession>A0A284RNW5</accession>
<evidence type="ECO:0000313" key="5">
    <source>
        <dbReference type="Proteomes" id="UP000219338"/>
    </source>
</evidence>
<organism evidence="4 5">
    <name type="scientific">Armillaria ostoyae</name>
    <name type="common">Armillaria root rot fungus</name>
    <dbReference type="NCBI Taxonomy" id="47428"/>
    <lineage>
        <taxon>Eukaryota</taxon>
        <taxon>Fungi</taxon>
        <taxon>Dikarya</taxon>
        <taxon>Basidiomycota</taxon>
        <taxon>Agaricomycotina</taxon>
        <taxon>Agaricomycetes</taxon>
        <taxon>Agaricomycetidae</taxon>
        <taxon>Agaricales</taxon>
        <taxon>Marasmiineae</taxon>
        <taxon>Physalacriaceae</taxon>
        <taxon>Armillaria</taxon>
    </lineage>
</organism>
<proteinExistence type="predicted"/>
<dbReference type="InterPro" id="IPR045153">
    <property type="entry name" value="Est1/Ebs1-like"/>
</dbReference>